<evidence type="ECO:0000313" key="2">
    <source>
        <dbReference type="EMBL" id="CAI9761832.1"/>
    </source>
</evidence>
<protein>
    <recommendedName>
        <fullName evidence="1">Retrovirus-related Pol polyprotein from transposon TNT 1-94-like beta-barrel domain-containing protein</fullName>
    </recommendedName>
</protein>
<evidence type="ECO:0000259" key="1">
    <source>
        <dbReference type="Pfam" id="PF22936"/>
    </source>
</evidence>
<dbReference type="InterPro" id="IPR054722">
    <property type="entry name" value="PolX-like_BBD"/>
</dbReference>
<dbReference type="PANTHER" id="PTHR47592">
    <property type="entry name" value="PBF68 PROTEIN"/>
    <property type="match status" value="1"/>
</dbReference>
<dbReference type="AlphaFoldDB" id="A0AAD2DP56"/>
<accession>A0AAD2DP56</accession>
<sequence length="164" mass="18525">MRMDEWNVVEPLDERTVDVYVVTKPISDLNIVNYVDNSDQNSEWILDSGCTFYMTSKRPWLENFNDLDGGEVVMGYNVACMIREIGNVTLKFENGYTFTLKRVGYVLDLNRNLISMGDLDGIGLQGKIEDGSLKVIKGSLIIFKGTKRNGIYVTRASIVQSHTV</sequence>
<gene>
    <name evidence="2" type="ORF">FPE_LOCUS9262</name>
</gene>
<evidence type="ECO:0000313" key="3">
    <source>
        <dbReference type="Proteomes" id="UP000834106"/>
    </source>
</evidence>
<proteinExistence type="predicted"/>
<reference evidence="2" key="1">
    <citation type="submission" date="2023-05" db="EMBL/GenBank/DDBJ databases">
        <authorList>
            <person name="Huff M."/>
        </authorList>
    </citation>
    <scope>NUCLEOTIDE SEQUENCE</scope>
</reference>
<keyword evidence="3" id="KW-1185">Reference proteome</keyword>
<name>A0AAD2DP56_9LAMI</name>
<dbReference type="Proteomes" id="UP000834106">
    <property type="component" value="Chromosome 5"/>
</dbReference>
<dbReference type="Pfam" id="PF22936">
    <property type="entry name" value="Pol_BBD"/>
    <property type="match status" value="1"/>
</dbReference>
<organism evidence="2 3">
    <name type="scientific">Fraxinus pennsylvanica</name>
    <dbReference type="NCBI Taxonomy" id="56036"/>
    <lineage>
        <taxon>Eukaryota</taxon>
        <taxon>Viridiplantae</taxon>
        <taxon>Streptophyta</taxon>
        <taxon>Embryophyta</taxon>
        <taxon>Tracheophyta</taxon>
        <taxon>Spermatophyta</taxon>
        <taxon>Magnoliopsida</taxon>
        <taxon>eudicotyledons</taxon>
        <taxon>Gunneridae</taxon>
        <taxon>Pentapetalae</taxon>
        <taxon>asterids</taxon>
        <taxon>lamiids</taxon>
        <taxon>Lamiales</taxon>
        <taxon>Oleaceae</taxon>
        <taxon>Oleeae</taxon>
        <taxon>Fraxinus</taxon>
    </lineage>
</organism>
<feature type="domain" description="Retrovirus-related Pol polyprotein from transposon TNT 1-94-like beta-barrel" evidence="1">
    <location>
        <begin position="44"/>
        <end position="120"/>
    </location>
</feature>
<dbReference type="PANTHER" id="PTHR47592:SF27">
    <property type="entry name" value="OS08G0421700 PROTEIN"/>
    <property type="match status" value="1"/>
</dbReference>
<dbReference type="EMBL" id="OU503040">
    <property type="protein sequence ID" value="CAI9761832.1"/>
    <property type="molecule type" value="Genomic_DNA"/>
</dbReference>